<dbReference type="InterPro" id="IPR015868">
    <property type="entry name" value="Glutaminase"/>
</dbReference>
<reference evidence="7 8" key="1">
    <citation type="submission" date="2024-05" db="EMBL/GenBank/DDBJ databases">
        <authorList>
            <person name="Duchaud E."/>
        </authorList>
    </citation>
    <scope>NUCLEOTIDE SEQUENCE [LARGE SCALE GENOMIC DNA]</scope>
    <source>
        <strain evidence="7">Ena-SAMPLE-TAB-13-05-2024-13:56:06:370-140309</strain>
    </source>
</reference>
<evidence type="ECO:0000256" key="2">
    <source>
        <dbReference type="ARBA" id="ARBA00011881"/>
    </source>
</evidence>
<comment type="similarity">
    <text evidence="1 6">Belongs to the glutaminase family.</text>
</comment>
<dbReference type="Proteomes" id="UP001497514">
    <property type="component" value="Chromosome"/>
</dbReference>
<feature type="binding site" evidence="6">
    <location>
        <position position="75"/>
    </location>
    <ligand>
        <name>substrate</name>
    </ligand>
</feature>
<keyword evidence="6" id="KW-0007">Acetylation</keyword>
<feature type="binding site" evidence="6">
    <location>
        <position position="200"/>
    </location>
    <ligand>
        <name>substrate</name>
    </ligand>
</feature>
<comment type="catalytic activity">
    <reaction evidence="5 6">
        <text>L-glutamine + H2O = L-glutamate + NH4(+)</text>
        <dbReference type="Rhea" id="RHEA:15889"/>
        <dbReference type="ChEBI" id="CHEBI:15377"/>
        <dbReference type="ChEBI" id="CHEBI:28938"/>
        <dbReference type="ChEBI" id="CHEBI:29985"/>
        <dbReference type="ChEBI" id="CHEBI:58359"/>
        <dbReference type="EC" id="3.5.1.2"/>
    </reaction>
</comment>
<dbReference type="NCBIfam" id="NF002133">
    <property type="entry name" value="PRK00971.1-2"/>
    <property type="match status" value="1"/>
</dbReference>
<dbReference type="HAMAP" id="MF_00313">
    <property type="entry name" value="Glutaminase"/>
    <property type="match status" value="1"/>
</dbReference>
<evidence type="ECO:0000256" key="6">
    <source>
        <dbReference type="HAMAP-Rule" id="MF_00313"/>
    </source>
</evidence>
<dbReference type="PANTHER" id="PTHR12544">
    <property type="entry name" value="GLUTAMINASE"/>
    <property type="match status" value="1"/>
</dbReference>
<dbReference type="EMBL" id="OZ038524">
    <property type="protein sequence ID" value="CAL2088131.1"/>
    <property type="molecule type" value="Genomic_DNA"/>
</dbReference>
<dbReference type="GO" id="GO:0004359">
    <property type="term" value="F:glutaminase activity"/>
    <property type="evidence" value="ECO:0007669"/>
    <property type="project" value="UniProtKB-EC"/>
</dbReference>
<sequence length="316" mass="35024">MFSTFKKMFFNKMNYQKIIQEIFSTVDTIENKGALASYIPELANLNPNKFGVHISTTNNIKYGIGNYQEKFSIQSIAKVLSLCLAYKILDGDLWNRLGVEPSGNPFNSLLQLENDNGIPRNPFINAGAIVISDVLISNLKNPKEDLLAFIKSLSGNNDINYSAKIAASEKSVGYRNVALCNFIKSFGNIKNEPSKVLDFYFDLCSLELSCEHLSDLFLFLANNGKAPHNGKQILSKSQSKRINALMQTCGFYDESGQFAFKVGLAGKSGVGGGIVAILPNEYSIVVWSPKLNEKGNSYKGMKFLEHFTTLSEQSIF</sequence>
<keyword evidence="4 6" id="KW-0378">Hydrolase</keyword>
<comment type="subunit">
    <text evidence="2 6">Homotetramer.</text>
</comment>
<protein>
    <recommendedName>
        <fullName evidence="3 6">Glutaminase</fullName>
        <ecNumber evidence="3 6">3.5.1.2</ecNumber>
    </recommendedName>
</protein>
<evidence type="ECO:0000313" key="7">
    <source>
        <dbReference type="EMBL" id="CAL2088131.1"/>
    </source>
</evidence>
<dbReference type="Gene3D" id="3.40.710.10">
    <property type="entry name" value="DD-peptidase/beta-lactamase superfamily"/>
    <property type="match status" value="1"/>
</dbReference>
<evidence type="ECO:0000256" key="3">
    <source>
        <dbReference type="ARBA" id="ARBA00012918"/>
    </source>
</evidence>
<dbReference type="Pfam" id="PF04960">
    <property type="entry name" value="Glutaminase"/>
    <property type="match status" value="1"/>
</dbReference>
<dbReference type="EC" id="3.5.1.2" evidence="3 6"/>
<evidence type="ECO:0000256" key="4">
    <source>
        <dbReference type="ARBA" id="ARBA00022801"/>
    </source>
</evidence>
<dbReference type="PANTHER" id="PTHR12544:SF29">
    <property type="entry name" value="GLUTAMINASE"/>
    <property type="match status" value="1"/>
</dbReference>
<dbReference type="NCBIfam" id="TIGR03814">
    <property type="entry name" value="Gln_ase"/>
    <property type="match status" value="1"/>
</dbReference>
<feature type="binding site" evidence="6">
    <location>
        <position position="176"/>
    </location>
    <ligand>
        <name>substrate</name>
    </ligand>
</feature>
<evidence type="ECO:0000256" key="5">
    <source>
        <dbReference type="ARBA" id="ARBA00049534"/>
    </source>
</evidence>
<accession>A0ABM9P2F9</accession>
<feature type="binding site" evidence="6">
    <location>
        <position position="169"/>
    </location>
    <ligand>
        <name>substrate</name>
    </ligand>
</feature>
<organism evidence="7 8">
    <name type="scientific">Tenacibaculum dicentrarchi</name>
    <dbReference type="NCBI Taxonomy" id="669041"/>
    <lineage>
        <taxon>Bacteria</taxon>
        <taxon>Pseudomonadati</taxon>
        <taxon>Bacteroidota</taxon>
        <taxon>Flavobacteriia</taxon>
        <taxon>Flavobacteriales</taxon>
        <taxon>Flavobacteriaceae</taxon>
        <taxon>Tenacibaculum</taxon>
    </lineage>
</organism>
<dbReference type="InterPro" id="IPR012338">
    <property type="entry name" value="Beta-lactam/transpept-like"/>
</dbReference>
<evidence type="ECO:0000313" key="8">
    <source>
        <dbReference type="Proteomes" id="UP001497514"/>
    </source>
</evidence>
<name>A0ABM9P2F9_9FLAO</name>
<keyword evidence="8" id="KW-1185">Reference proteome</keyword>
<feature type="binding site" evidence="6">
    <location>
        <position position="125"/>
    </location>
    <ligand>
        <name>substrate</name>
    </ligand>
</feature>
<gene>
    <name evidence="6 7" type="primary">glsA</name>
    <name evidence="7" type="ORF">TD3509T_2349</name>
</gene>
<dbReference type="SUPFAM" id="SSF56601">
    <property type="entry name" value="beta-lactamase/transpeptidase-like"/>
    <property type="match status" value="1"/>
</dbReference>
<feature type="binding site" evidence="6">
    <location>
        <position position="270"/>
    </location>
    <ligand>
        <name>substrate</name>
    </ligand>
</feature>
<feature type="binding site" evidence="6">
    <location>
        <position position="252"/>
    </location>
    <ligand>
        <name>substrate</name>
    </ligand>
</feature>
<proteinExistence type="inferred from homology"/>
<evidence type="ECO:0000256" key="1">
    <source>
        <dbReference type="ARBA" id="ARBA00011076"/>
    </source>
</evidence>